<dbReference type="GeneID" id="13883233"/>
<protein>
    <recommendedName>
        <fullName evidence="6">Initiator tRNA phosphoribosyl transferase</fullName>
    </recommendedName>
</protein>
<dbReference type="Proteomes" id="UP000005220">
    <property type="component" value="Chromosome 2"/>
</dbReference>
<evidence type="ECO:0000256" key="1">
    <source>
        <dbReference type="SAM" id="Coils"/>
    </source>
</evidence>
<keyword evidence="1" id="KW-0175">Coiled coil</keyword>
<dbReference type="InParanoid" id="H2AQP4"/>
<feature type="coiled-coil region" evidence="1">
    <location>
        <begin position="1"/>
        <end position="35"/>
    </location>
</feature>
<dbReference type="PIRSF" id="PIRSF007747">
    <property type="entry name" value="Ribosyl_Ptfrase"/>
    <property type="match status" value="1"/>
</dbReference>
<gene>
    <name evidence="4" type="primary">KAFR0B03980</name>
    <name evidence="4" type="ORF">KAFR_0B03980</name>
</gene>
<keyword evidence="5" id="KW-1185">Reference proteome</keyword>
<evidence type="ECO:0000259" key="3">
    <source>
        <dbReference type="Pfam" id="PF17184"/>
    </source>
</evidence>
<dbReference type="FunCoup" id="H2AQP4">
    <property type="interactions" value="69"/>
</dbReference>
<dbReference type="eggNOG" id="KOG2634">
    <property type="taxonomic scope" value="Eukaryota"/>
</dbReference>
<dbReference type="EMBL" id="HE650822">
    <property type="protein sequence ID" value="CCF56694.1"/>
    <property type="molecule type" value="Genomic_DNA"/>
</dbReference>
<evidence type="ECO:0008006" key="6">
    <source>
        <dbReference type="Google" id="ProtNLM"/>
    </source>
</evidence>
<accession>H2AQP4</accession>
<dbReference type="GO" id="GO:0043399">
    <property type="term" value="F:tRNA adenosine(64)-2'-O-ribosylphosphate transferase activity"/>
    <property type="evidence" value="ECO:0007669"/>
    <property type="project" value="InterPro"/>
</dbReference>
<dbReference type="GO" id="GO:0005737">
    <property type="term" value="C:cytoplasm"/>
    <property type="evidence" value="ECO:0007669"/>
    <property type="project" value="TreeGrafter"/>
</dbReference>
<proteinExistence type="predicted"/>
<dbReference type="OrthoDB" id="45256at2759"/>
<dbReference type="PANTHER" id="PTHR31811">
    <property type="entry name" value="TRNA A64-2'-O-RIBOSYLPHOSPHATE TRANSFERASE"/>
    <property type="match status" value="1"/>
</dbReference>
<dbReference type="Pfam" id="PF04179">
    <property type="entry name" value="Init_tRNA_PT"/>
    <property type="match status" value="1"/>
</dbReference>
<evidence type="ECO:0000259" key="2">
    <source>
        <dbReference type="Pfam" id="PF04179"/>
    </source>
</evidence>
<dbReference type="GO" id="GO:0019988">
    <property type="term" value="P:charged-tRNA amino acid modification"/>
    <property type="evidence" value="ECO:0007669"/>
    <property type="project" value="EnsemblFungi"/>
</dbReference>
<sequence length="483" mass="54864">MDSLSHIKKDIKNEYRSLKNRLQSIILDNSFLENEVVPCFPNYPIIPNERCGLWYCDPKHFEQTSYFKSTDGHINQWDFSTRRLNFHLLPILAKSNGIIIVDSTRRGKKIPDALSKTIPIWCAVLNCLILEHASNEPIDYEKVLFVPPATVSNSEYHRILEKIEELVWKLKALEVLKPKELYNMTNGKLIRPFWVYPGSSLLHTIVDPFTGEPTGERWSVPENENIIPIILCTVSYQAQDGVDKRRGFIYVQGAADDHELWSCGLEPKTFWENIDYLNDIGKTDAVLKEFVDTLTLEENHEKKASSSIIDIFESLNRVTPEISLGKIIDNCVIDSKLGGELSGKFSLVIILSETIEITKLEEATTKIIKLFKLQSGSKKSSKSLRLQLPEIFDTINPYFQDASNLAKKPILICCNSGNDMSVAVILTILSKKYSEGWQLETSDDLLISKTVIRKHLAKLISSLQGRNVNPSRATLNSINSYLM</sequence>
<dbReference type="InterPro" id="IPR007306">
    <property type="entry name" value="Rit1"/>
</dbReference>
<dbReference type="PANTHER" id="PTHR31811:SF0">
    <property type="entry name" value="TRNA A64-2'-O-RIBOSYLPHOSPHATE TRANSFERASE"/>
    <property type="match status" value="1"/>
</dbReference>
<feature type="domain" description="Rit1 N-terminal" evidence="3">
    <location>
        <begin position="11"/>
        <end position="294"/>
    </location>
</feature>
<dbReference type="AlphaFoldDB" id="H2AQP4"/>
<name>H2AQP4_KAZAF</name>
<dbReference type="Pfam" id="PF17184">
    <property type="entry name" value="Rit1_C"/>
    <property type="match status" value="1"/>
</dbReference>
<feature type="domain" description="Rit1 DUSP-like" evidence="2">
    <location>
        <begin position="371"/>
        <end position="482"/>
    </location>
</feature>
<dbReference type="HOGENOM" id="CLU_027654_1_1_1"/>
<dbReference type="STRING" id="1071382.H2AQP4"/>
<dbReference type="KEGG" id="kaf:KAFR_0B03980"/>
<evidence type="ECO:0000313" key="4">
    <source>
        <dbReference type="EMBL" id="CCF56694.1"/>
    </source>
</evidence>
<dbReference type="InterPro" id="IPR033421">
    <property type="entry name" value="Rit1_DUSP-like"/>
</dbReference>
<dbReference type="RefSeq" id="XP_003955829.1">
    <property type="nucleotide sequence ID" value="XM_003955780.1"/>
</dbReference>
<reference evidence="4 5" key="1">
    <citation type="journal article" date="2011" name="Proc. Natl. Acad. Sci. U.S.A.">
        <title>Evolutionary erosion of yeast sex chromosomes by mating-type switching accidents.</title>
        <authorList>
            <person name="Gordon J.L."/>
            <person name="Armisen D."/>
            <person name="Proux-Wera E."/>
            <person name="Oheigeartaigh S.S."/>
            <person name="Byrne K.P."/>
            <person name="Wolfe K.H."/>
        </authorList>
    </citation>
    <scope>NUCLEOTIDE SEQUENCE [LARGE SCALE GENOMIC DNA]</scope>
    <source>
        <strain evidence="5">ATCC 22294 / BCRC 22015 / CBS 2517 / CECT 1963 / NBRC 1671 / NRRL Y-8276</strain>
    </source>
</reference>
<organism evidence="4 5">
    <name type="scientific">Kazachstania africana (strain ATCC 22294 / BCRC 22015 / CBS 2517 / CECT 1963 / NBRC 1671 / NRRL Y-8276)</name>
    <name type="common">Yeast</name>
    <name type="synonym">Kluyveromyces africanus</name>
    <dbReference type="NCBI Taxonomy" id="1071382"/>
    <lineage>
        <taxon>Eukaryota</taxon>
        <taxon>Fungi</taxon>
        <taxon>Dikarya</taxon>
        <taxon>Ascomycota</taxon>
        <taxon>Saccharomycotina</taxon>
        <taxon>Saccharomycetes</taxon>
        <taxon>Saccharomycetales</taxon>
        <taxon>Saccharomycetaceae</taxon>
        <taxon>Kazachstania</taxon>
    </lineage>
</organism>
<evidence type="ECO:0000313" key="5">
    <source>
        <dbReference type="Proteomes" id="UP000005220"/>
    </source>
</evidence>
<dbReference type="InterPro" id="IPR033449">
    <property type="entry name" value="Rit1_N"/>
</dbReference>